<evidence type="ECO:0000313" key="3">
    <source>
        <dbReference type="Proteomes" id="UP000322976"/>
    </source>
</evidence>
<evidence type="ECO:0000313" key="2">
    <source>
        <dbReference type="EMBL" id="TZE82538.1"/>
    </source>
</evidence>
<feature type="transmembrane region" description="Helical" evidence="1">
    <location>
        <begin position="12"/>
        <end position="30"/>
    </location>
</feature>
<reference evidence="2 3" key="1">
    <citation type="submission" date="2019-08" db="EMBL/GenBank/DDBJ databases">
        <title>Calorimonas adulescens gen. nov., sp. nov., an anaerobic thermophilic bacterium from Sakhalin hot spring.</title>
        <authorList>
            <person name="Khomyakova M.A."/>
            <person name="Merkel A.Y."/>
            <person name="Novikov A."/>
            <person name="Bonch-Osmolovskaya E.A."/>
            <person name="Slobodkin A.I."/>
        </authorList>
    </citation>
    <scope>NUCLEOTIDE SEQUENCE [LARGE SCALE GENOMIC DNA]</scope>
    <source>
        <strain evidence="2 3">A05MB</strain>
    </source>
</reference>
<gene>
    <name evidence="2" type="ORF">FWJ32_04465</name>
</gene>
<keyword evidence="1" id="KW-0812">Transmembrane</keyword>
<sequence>MMRTLKQFIKRIILAYFVTGMVYSLTGYIHRSITGKQEVFSPLIGIPMDVIGWPWMVYADLKHIDTIGVKPSTFLALISIVMFIAIFVRKELLLRRSMK</sequence>
<dbReference type="Proteomes" id="UP000322976">
    <property type="component" value="Unassembled WGS sequence"/>
</dbReference>
<organism evidence="2 3">
    <name type="scientific">Calorimonas adulescens</name>
    <dbReference type="NCBI Taxonomy" id="2606906"/>
    <lineage>
        <taxon>Bacteria</taxon>
        <taxon>Bacillati</taxon>
        <taxon>Bacillota</taxon>
        <taxon>Clostridia</taxon>
        <taxon>Thermoanaerobacterales</taxon>
        <taxon>Thermoanaerobacteraceae</taxon>
        <taxon>Calorimonas</taxon>
    </lineage>
</organism>
<accession>A0A5D8QGZ5</accession>
<name>A0A5D8QGZ5_9THEO</name>
<dbReference type="RefSeq" id="WP_149544777.1">
    <property type="nucleotide sequence ID" value="NZ_VTPS01000005.1"/>
</dbReference>
<dbReference type="EMBL" id="VTPS01000005">
    <property type="protein sequence ID" value="TZE82538.1"/>
    <property type="molecule type" value="Genomic_DNA"/>
</dbReference>
<comment type="caution">
    <text evidence="2">The sequence shown here is derived from an EMBL/GenBank/DDBJ whole genome shotgun (WGS) entry which is preliminary data.</text>
</comment>
<dbReference type="AlphaFoldDB" id="A0A5D8QGZ5"/>
<protein>
    <submittedName>
        <fullName evidence="2">Uncharacterized protein</fullName>
    </submittedName>
</protein>
<keyword evidence="1" id="KW-1133">Transmembrane helix</keyword>
<proteinExistence type="predicted"/>
<evidence type="ECO:0000256" key="1">
    <source>
        <dbReference type="SAM" id="Phobius"/>
    </source>
</evidence>
<feature type="transmembrane region" description="Helical" evidence="1">
    <location>
        <begin position="72"/>
        <end position="89"/>
    </location>
</feature>
<keyword evidence="3" id="KW-1185">Reference proteome</keyword>
<keyword evidence="1" id="KW-0472">Membrane</keyword>